<dbReference type="PANTHER" id="PTHR45228">
    <property type="entry name" value="CYCLIC DI-GMP PHOSPHODIESTERASE TM_0186-RELATED"/>
    <property type="match status" value="1"/>
</dbReference>
<dbReference type="AlphaFoldDB" id="A0A2S7XFV2"/>
<dbReference type="SMART" id="SM00471">
    <property type="entry name" value="HDc"/>
    <property type="match status" value="1"/>
</dbReference>
<dbReference type="Gene3D" id="1.10.3210.10">
    <property type="entry name" value="Hypothetical protein af1432"/>
    <property type="match status" value="1"/>
</dbReference>
<organism evidence="3 4">
    <name type="scientific">Aliivibrio sifiae</name>
    <dbReference type="NCBI Taxonomy" id="566293"/>
    <lineage>
        <taxon>Bacteria</taxon>
        <taxon>Pseudomonadati</taxon>
        <taxon>Pseudomonadota</taxon>
        <taxon>Gammaproteobacteria</taxon>
        <taxon>Vibrionales</taxon>
        <taxon>Vibrionaceae</taxon>
        <taxon>Aliivibrio</taxon>
    </lineage>
</organism>
<keyword evidence="1" id="KW-0472">Membrane</keyword>
<keyword evidence="1" id="KW-1133">Transmembrane helix</keyword>
<feature type="domain" description="HD-GYP" evidence="2">
    <location>
        <begin position="512"/>
        <end position="705"/>
    </location>
</feature>
<sequence>MKRIFVFILYIYSSFLWSIDLTKEEGTWLKNNNNFIFYNDDYDSRLLFIENGETKGLYKNLIDDINKKLGTYFTIYVEDVDLLHNKFKNLDSGAYFDFANTKERRENYFFVPTLYRVSTKVFFKDTKNIKDLVSLNHKKIGLIDDWYSTTNFVNQYEGEIHYIPVKYKNLNELTSALQVGDIDAFVADTQVITDKAYPTLSLPRLENLYTSFAISKEHSELYAILIKYFTELTSEEVKEMVKKSREDYFIYLFKKSEELKGLEISVGYGFNEFPTSYLINNQYHGIAPTLFDSIKLIFKDVVNFTEPTLGDCNDYDILLSAFENKCITDNYFLTKPYYSFELSVFNKLEGNFISRIADVNYSTVGMLKNAYYYDYVKNNTRNVKMVFFDTFNEIIKAVNDGRVDYAFGDQRLLLNHTINHDMYDLKTAGTLTEKVSVYIAVKKEYEALFDSINLISISSDNERLIKNIYINENEKYQRNDLWLLISILSGSLFIISLLLVRDFIAKKAQARLLTMNESLIGSLEMASLYSDEETSEHNKRINTYSEHLSKLLNMPKPFVEDIRMIASLHDIGKIGIPHYILKKPGKLDPDEFDVMKQHVNIGYEIIKNTELSTITKNIVLYHHEKWNGKGYLHLAGKDIPIEARIVSIVDVYDALRQKRVYKEGFTHEVAIEIIAEERGVSFDPIIVDLFLHHHEEFRAIFENNQ</sequence>
<dbReference type="GO" id="GO:0008081">
    <property type="term" value="F:phosphoric diester hydrolase activity"/>
    <property type="evidence" value="ECO:0007669"/>
    <property type="project" value="UniProtKB-ARBA"/>
</dbReference>
<dbReference type="SUPFAM" id="SSF53850">
    <property type="entry name" value="Periplasmic binding protein-like II"/>
    <property type="match status" value="2"/>
</dbReference>
<dbReference type="SUPFAM" id="SSF109604">
    <property type="entry name" value="HD-domain/PDEase-like"/>
    <property type="match status" value="1"/>
</dbReference>
<evidence type="ECO:0000313" key="3">
    <source>
        <dbReference type="EMBL" id="PQJ90147.1"/>
    </source>
</evidence>
<dbReference type="Pfam" id="PF13487">
    <property type="entry name" value="HD_5"/>
    <property type="match status" value="1"/>
</dbReference>
<accession>A0A2S7XFV2</accession>
<reference evidence="3 4" key="1">
    <citation type="submission" date="2016-12" db="EMBL/GenBank/DDBJ databases">
        <title>Diversity of luminous bacteria.</title>
        <authorList>
            <person name="Yoshizawa S."/>
            <person name="Kogure K."/>
        </authorList>
    </citation>
    <scope>NUCLEOTIDE SEQUENCE [LARGE SCALE GENOMIC DNA]</scope>
    <source>
        <strain evidence="3 4">ATCC 33715</strain>
    </source>
</reference>
<dbReference type="Gene3D" id="3.40.190.10">
    <property type="entry name" value="Periplasmic binding protein-like II"/>
    <property type="match status" value="4"/>
</dbReference>
<dbReference type="RefSeq" id="WP_258132481.1">
    <property type="nucleotide sequence ID" value="NZ_CAWNRT010000001.1"/>
</dbReference>
<name>A0A2S7XFV2_9GAMM</name>
<dbReference type="CDD" id="cd00077">
    <property type="entry name" value="HDc"/>
    <property type="match status" value="1"/>
</dbReference>
<dbReference type="InterPro" id="IPR003607">
    <property type="entry name" value="HD/PDEase_dom"/>
</dbReference>
<proteinExistence type="predicted"/>
<dbReference type="InterPro" id="IPR037522">
    <property type="entry name" value="HD_GYP_dom"/>
</dbReference>
<keyword evidence="3" id="KW-0378">Hydrolase</keyword>
<dbReference type="InterPro" id="IPR052020">
    <property type="entry name" value="Cyclic_di-GMP/3'3'-cGAMP_PDE"/>
</dbReference>
<dbReference type="InterPro" id="IPR001638">
    <property type="entry name" value="Solute-binding_3/MltF_N"/>
</dbReference>
<evidence type="ECO:0000256" key="1">
    <source>
        <dbReference type="SAM" id="Phobius"/>
    </source>
</evidence>
<evidence type="ECO:0000313" key="4">
    <source>
        <dbReference type="Proteomes" id="UP000239263"/>
    </source>
</evidence>
<dbReference type="EMBL" id="MSCO01000001">
    <property type="protein sequence ID" value="PQJ90147.1"/>
    <property type="molecule type" value="Genomic_DNA"/>
</dbReference>
<dbReference type="SMART" id="SM00062">
    <property type="entry name" value="PBPb"/>
    <property type="match status" value="1"/>
</dbReference>
<dbReference type="Proteomes" id="UP000239263">
    <property type="component" value="Unassembled WGS sequence"/>
</dbReference>
<protein>
    <submittedName>
        <fullName evidence="3">Metal-dependent phosphohydrolase</fullName>
    </submittedName>
</protein>
<evidence type="ECO:0000259" key="2">
    <source>
        <dbReference type="PROSITE" id="PS51832"/>
    </source>
</evidence>
<feature type="transmembrane region" description="Helical" evidence="1">
    <location>
        <begin position="481"/>
        <end position="500"/>
    </location>
</feature>
<dbReference type="PROSITE" id="PS51832">
    <property type="entry name" value="HD_GYP"/>
    <property type="match status" value="1"/>
</dbReference>
<gene>
    <name evidence="3" type="ORF">BTO22_06535</name>
</gene>
<comment type="caution">
    <text evidence="3">The sequence shown here is derived from an EMBL/GenBank/DDBJ whole genome shotgun (WGS) entry which is preliminary data.</text>
</comment>
<keyword evidence="1" id="KW-0812">Transmembrane</keyword>